<feature type="region of interest" description="Disordered" evidence="1">
    <location>
        <begin position="1"/>
        <end position="58"/>
    </location>
</feature>
<comment type="caution">
    <text evidence="3">The sequence shown here is derived from an EMBL/GenBank/DDBJ whole genome shotgun (WGS) entry which is preliminary data.</text>
</comment>
<gene>
    <name evidence="3" type="ORF">PIB30_067013</name>
</gene>
<evidence type="ECO:0000256" key="2">
    <source>
        <dbReference type="SAM" id="Phobius"/>
    </source>
</evidence>
<reference evidence="3 4" key="1">
    <citation type="journal article" date="2023" name="Plants (Basel)">
        <title>Bridging the Gap: Combining Genomics and Transcriptomics Approaches to Understand Stylosanthes scabra, an Orphan Legume from the Brazilian Caatinga.</title>
        <authorList>
            <person name="Ferreira-Neto J.R.C."/>
            <person name="da Silva M.D."/>
            <person name="Binneck E."/>
            <person name="de Melo N.F."/>
            <person name="da Silva R.H."/>
            <person name="de Melo A.L.T.M."/>
            <person name="Pandolfi V."/>
            <person name="Bustamante F.O."/>
            <person name="Brasileiro-Vidal A.C."/>
            <person name="Benko-Iseppon A.M."/>
        </authorList>
    </citation>
    <scope>NUCLEOTIDE SEQUENCE [LARGE SCALE GENOMIC DNA]</scope>
    <source>
        <tissue evidence="3">Leaves</tissue>
    </source>
</reference>
<keyword evidence="2" id="KW-0812">Transmembrane</keyword>
<protein>
    <submittedName>
        <fullName evidence="3">Uncharacterized protein</fullName>
    </submittedName>
</protein>
<feature type="compositionally biased region" description="Basic residues" evidence="1">
    <location>
        <begin position="1"/>
        <end position="53"/>
    </location>
</feature>
<dbReference type="EMBL" id="JASCZI010181935">
    <property type="protein sequence ID" value="MED6186477.1"/>
    <property type="molecule type" value="Genomic_DNA"/>
</dbReference>
<feature type="transmembrane region" description="Helical" evidence="2">
    <location>
        <begin position="169"/>
        <end position="188"/>
    </location>
</feature>
<keyword evidence="4" id="KW-1185">Reference proteome</keyword>
<dbReference type="Proteomes" id="UP001341840">
    <property type="component" value="Unassembled WGS sequence"/>
</dbReference>
<feature type="region of interest" description="Disordered" evidence="1">
    <location>
        <begin position="104"/>
        <end position="126"/>
    </location>
</feature>
<organism evidence="3 4">
    <name type="scientific">Stylosanthes scabra</name>
    <dbReference type="NCBI Taxonomy" id="79078"/>
    <lineage>
        <taxon>Eukaryota</taxon>
        <taxon>Viridiplantae</taxon>
        <taxon>Streptophyta</taxon>
        <taxon>Embryophyta</taxon>
        <taxon>Tracheophyta</taxon>
        <taxon>Spermatophyta</taxon>
        <taxon>Magnoliopsida</taxon>
        <taxon>eudicotyledons</taxon>
        <taxon>Gunneridae</taxon>
        <taxon>Pentapetalae</taxon>
        <taxon>rosids</taxon>
        <taxon>fabids</taxon>
        <taxon>Fabales</taxon>
        <taxon>Fabaceae</taxon>
        <taxon>Papilionoideae</taxon>
        <taxon>50 kb inversion clade</taxon>
        <taxon>dalbergioids sensu lato</taxon>
        <taxon>Dalbergieae</taxon>
        <taxon>Pterocarpus clade</taxon>
        <taxon>Stylosanthes</taxon>
    </lineage>
</organism>
<sequence length="213" mass="24341">MGRLQTLRKPHPLKSPMKSHHYPLHVSKKRTNRFSQRKQLRKTRSNRNKRKQKATATQAIGRFKENHPEGIRKITSEARPKRNSSSQVGAMLRTGPEAQFSRNKAMNEWPTRKEESSKIGKIRYNPNRSHDDLNHLKLYKQGVSSPQGTHSLTLLTIFDLEPRNPISGFLGLFISTLISFSVIVLGYAEELVIEGTPSHLEHCSLVPHSKFFG</sequence>
<keyword evidence="2" id="KW-1133">Transmembrane helix</keyword>
<proteinExistence type="predicted"/>
<name>A0ABU6WMG0_9FABA</name>
<evidence type="ECO:0000256" key="1">
    <source>
        <dbReference type="SAM" id="MobiDB-lite"/>
    </source>
</evidence>
<keyword evidence="2" id="KW-0472">Membrane</keyword>
<evidence type="ECO:0000313" key="3">
    <source>
        <dbReference type="EMBL" id="MED6186477.1"/>
    </source>
</evidence>
<evidence type="ECO:0000313" key="4">
    <source>
        <dbReference type="Proteomes" id="UP001341840"/>
    </source>
</evidence>
<accession>A0ABU6WMG0</accession>